<gene>
    <name evidence="3" type="ORF">GCM10025865_26750</name>
</gene>
<keyword evidence="4" id="KW-1185">Reference proteome</keyword>
<evidence type="ECO:0000313" key="4">
    <source>
        <dbReference type="Proteomes" id="UP001321475"/>
    </source>
</evidence>
<feature type="transmembrane region" description="Helical" evidence="2">
    <location>
        <begin position="244"/>
        <end position="262"/>
    </location>
</feature>
<dbReference type="EMBL" id="AP027729">
    <property type="protein sequence ID" value="BDZ43376.1"/>
    <property type="molecule type" value="Genomic_DNA"/>
</dbReference>
<feature type="compositionally biased region" description="Basic and acidic residues" evidence="1">
    <location>
        <begin position="145"/>
        <end position="159"/>
    </location>
</feature>
<evidence type="ECO:0008006" key="5">
    <source>
        <dbReference type="Google" id="ProtNLM"/>
    </source>
</evidence>
<dbReference type="Proteomes" id="UP001321475">
    <property type="component" value="Chromosome"/>
</dbReference>
<evidence type="ECO:0000313" key="3">
    <source>
        <dbReference type="EMBL" id="BDZ43376.1"/>
    </source>
</evidence>
<dbReference type="Pfam" id="PF11361">
    <property type="entry name" value="DUF3159"/>
    <property type="match status" value="2"/>
</dbReference>
<sequence length="272" mass="28790">MPRDAAGMRVLTSEEFSLSAAVGGVRGLVESTAPGLVFVVVFVASGQLLTPALISSAAVAVLAVVARLVQRTPITQALGGMLGVGIGIVWAWRSGEASNYFVYGLWTNAAYLIALAVSVLVRWPVVGLAVEGMKGGFGPTAPEDSSERTDDPASERGLESAHGTEPADDVASDGRDPDRVGVHVQDAQDGPASGGWSRWRDDAVLVRRYATATWVLVAMFALRLVVQVPLYLADQVGWLGTARLVMGLPLFALTLWIVWILVKPRSRVAGSR</sequence>
<keyword evidence="2" id="KW-0812">Transmembrane</keyword>
<feature type="compositionally biased region" description="Basic and acidic residues" evidence="1">
    <location>
        <begin position="172"/>
        <end position="181"/>
    </location>
</feature>
<dbReference type="InterPro" id="IPR016566">
    <property type="entry name" value="UCP010219"/>
</dbReference>
<name>A0ABM8G5I3_9CELL</name>
<protein>
    <recommendedName>
        <fullName evidence="5">DUF3159 domain-containing protein</fullName>
    </recommendedName>
</protein>
<accession>A0ABM8G5I3</accession>
<feature type="transmembrane region" description="Helical" evidence="2">
    <location>
        <begin position="77"/>
        <end position="93"/>
    </location>
</feature>
<feature type="transmembrane region" description="Helical" evidence="2">
    <location>
        <begin position="36"/>
        <end position="65"/>
    </location>
</feature>
<feature type="region of interest" description="Disordered" evidence="1">
    <location>
        <begin position="137"/>
        <end position="194"/>
    </location>
</feature>
<evidence type="ECO:0000256" key="2">
    <source>
        <dbReference type="SAM" id="Phobius"/>
    </source>
</evidence>
<reference evidence="4" key="1">
    <citation type="journal article" date="2019" name="Int. J. Syst. Evol. Microbiol.">
        <title>The Global Catalogue of Microorganisms (GCM) 10K type strain sequencing project: providing services to taxonomists for standard genome sequencing and annotation.</title>
        <authorList>
            <consortium name="The Broad Institute Genomics Platform"/>
            <consortium name="The Broad Institute Genome Sequencing Center for Infectious Disease"/>
            <person name="Wu L."/>
            <person name="Ma J."/>
        </authorList>
    </citation>
    <scope>NUCLEOTIDE SEQUENCE [LARGE SCALE GENOMIC DNA]</scope>
    <source>
        <strain evidence="4">NBRC 108565</strain>
    </source>
</reference>
<feature type="transmembrane region" description="Helical" evidence="2">
    <location>
        <begin position="105"/>
        <end position="125"/>
    </location>
</feature>
<proteinExistence type="predicted"/>
<keyword evidence="2" id="KW-1133">Transmembrane helix</keyword>
<keyword evidence="2" id="KW-0472">Membrane</keyword>
<evidence type="ECO:0000256" key="1">
    <source>
        <dbReference type="SAM" id="MobiDB-lite"/>
    </source>
</evidence>
<feature type="transmembrane region" description="Helical" evidence="2">
    <location>
        <begin position="209"/>
        <end position="232"/>
    </location>
</feature>
<dbReference type="PIRSF" id="PIRSF010219">
    <property type="entry name" value="UCP010219"/>
    <property type="match status" value="1"/>
</dbReference>
<organism evidence="3 4">
    <name type="scientific">Paraoerskovia sediminicola</name>
    <dbReference type="NCBI Taxonomy" id="1138587"/>
    <lineage>
        <taxon>Bacteria</taxon>
        <taxon>Bacillati</taxon>
        <taxon>Actinomycetota</taxon>
        <taxon>Actinomycetes</taxon>
        <taxon>Micrococcales</taxon>
        <taxon>Cellulomonadaceae</taxon>
        <taxon>Paraoerskovia</taxon>
    </lineage>
</organism>